<reference evidence="1" key="1">
    <citation type="submission" date="2014-09" db="EMBL/GenBank/DDBJ databases">
        <authorList>
            <person name="Magalhaes I.L.F."/>
            <person name="Oliveira U."/>
            <person name="Santos F.R."/>
            <person name="Vidigal T.H.D.A."/>
            <person name="Brescovit A.D."/>
            <person name="Santos A.J."/>
        </authorList>
    </citation>
    <scope>NUCLEOTIDE SEQUENCE</scope>
    <source>
        <tissue evidence="1">Shoot tissue taken approximately 20 cm above the soil surface</tissue>
    </source>
</reference>
<accession>A0A0A8XSF9</accession>
<dbReference type="AlphaFoldDB" id="A0A0A8XSF9"/>
<sequence>MISHTDLIEIRCVTRDELCNLSSRQRRRWRLWRQRRGSRVSCFGVHGGDYLDVKRTLTTGVDCRTVLDIVVPTNPCRCAKLNMVVLRS</sequence>
<reference evidence="1" key="2">
    <citation type="journal article" date="2015" name="Data Brief">
        <title>Shoot transcriptome of the giant reed, Arundo donax.</title>
        <authorList>
            <person name="Barrero R.A."/>
            <person name="Guerrero F.D."/>
            <person name="Moolhuijzen P."/>
            <person name="Goolsby J.A."/>
            <person name="Tidwell J."/>
            <person name="Bellgard S.E."/>
            <person name="Bellgard M.I."/>
        </authorList>
    </citation>
    <scope>NUCLEOTIDE SEQUENCE</scope>
    <source>
        <tissue evidence="1">Shoot tissue taken approximately 20 cm above the soil surface</tissue>
    </source>
</reference>
<name>A0A0A8XSF9_ARUDO</name>
<evidence type="ECO:0000313" key="1">
    <source>
        <dbReference type="EMBL" id="JAD14637.1"/>
    </source>
</evidence>
<proteinExistence type="predicted"/>
<organism evidence="1">
    <name type="scientific">Arundo donax</name>
    <name type="common">Giant reed</name>
    <name type="synonym">Donax arundinaceus</name>
    <dbReference type="NCBI Taxonomy" id="35708"/>
    <lineage>
        <taxon>Eukaryota</taxon>
        <taxon>Viridiplantae</taxon>
        <taxon>Streptophyta</taxon>
        <taxon>Embryophyta</taxon>
        <taxon>Tracheophyta</taxon>
        <taxon>Spermatophyta</taxon>
        <taxon>Magnoliopsida</taxon>
        <taxon>Liliopsida</taxon>
        <taxon>Poales</taxon>
        <taxon>Poaceae</taxon>
        <taxon>PACMAD clade</taxon>
        <taxon>Arundinoideae</taxon>
        <taxon>Arundineae</taxon>
        <taxon>Arundo</taxon>
    </lineage>
</organism>
<dbReference type="EMBL" id="GBRH01283258">
    <property type="protein sequence ID" value="JAD14637.1"/>
    <property type="molecule type" value="Transcribed_RNA"/>
</dbReference>
<protein>
    <submittedName>
        <fullName evidence="1">Uncharacterized protein</fullName>
    </submittedName>
</protein>